<reference evidence="2 3" key="1">
    <citation type="submission" date="2024-04" db="EMBL/GenBank/DDBJ databases">
        <authorList>
            <person name="Fracassetti M."/>
        </authorList>
    </citation>
    <scope>NUCLEOTIDE SEQUENCE [LARGE SCALE GENOMIC DNA]</scope>
</reference>
<name>A0AAV2E2G9_9ROSI</name>
<accession>A0AAV2E2G9</accession>
<sequence>MAFNNAELQSSVLFKNQSFRNAATYSRYLRRFRDRPLYPSFSIQPTAFSKYDMNIPAYLHKLGWESLVSYLRFSQCPEAVRLFYINLRRGPGSDYSFFTTLVYDYEIKVTPELLASVLEIPHAGIRFDQALATLTRDIGRWFPSQLAAGRLPDDLKVLFFFLTRWFLPRDLTSTDLIHSPDLWVLFNARAGWRISYASLMFHHMIKFGTEYYGDPLPFGPHITRLLYRLGIDLCDKVIVCDVLDDLRPQHVLERVDALVGPCKPVTGSGGVTSQQQMVNAAAAAYKQEASTRSGPKRRILIEKDLMLPKFIYESNKVSDPISPDSHSGDEDDRVSSYASPPNYPF</sequence>
<proteinExistence type="predicted"/>
<feature type="region of interest" description="Disordered" evidence="1">
    <location>
        <begin position="315"/>
        <end position="345"/>
    </location>
</feature>
<organism evidence="2 3">
    <name type="scientific">Linum trigynum</name>
    <dbReference type="NCBI Taxonomy" id="586398"/>
    <lineage>
        <taxon>Eukaryota</taxon>
        <taxon>Viridiplantae</taxon>
        <taxon>Streptophyta</taxon>
        <taxon>Embryophyta</taxon>
        <taxon>Tracheophyta</taxon>
        <taxon>Spermatophyta</taxon>
        <taxon>Magnoliopsida</taxon>
        <taxon>eudicotyledons</taxon>
        <taxon>Gunneridae</taxon>
        <taxon>Pentapetalae</taxon>
        <taxon>rosids</taxon>
        <taxon>fabids</taxon>
        <taxon>Malpighiales</taxon>
        <taxon>Linaceae</taxon>
        <taxon>Linum</taxon>
    </lineage>
</organism>
<evidence type="ECO:0000313" key="2">
    <source>
        <dbReference type="EMBL" id="CAL1379994.1"/>
    </source>
</evidence>
<dbReference type="EMBL" id="OZ034817">
    <property type="protein sequence ID" value="CAL1379994.1"/>
    <property type="molecule type" value="Genomic_DNA"/>
</dbReference>
<evidence type="ECO:0000256" key="1">
    <source>
        <dbReference type="SAM" id="MobiDB-lite"/>
    </source>
</evidence>
<keyword evidence="3" id="KW-1185">Reference proteome</keyword>
<dbReference type="Proteomes" id="UP001497516">
    <property type="component" value="Chromosome 4"/>
</dbReference>
<evidence type="ECO:0000313" key="3">
    <source>
        <dbReference type="Proteomes" id="UP001497516"/>
    </source>
</evidence>
<dbReference type="AlphaFoldDB" id="A0AAV2E2G9"/>
<gene>
    <name evidence="2" type="ORF">LTRI10_LOCUS21475</name>
</gene>
<protein>
    <submittedName>
        <fullName evidence="2">Uncharacterized protein</fullName>
    </submittedName>
</protein>